<feature type="transmembrane region" description="Helical" evidence="8">
    <location>
        <begin position="268"/>
        <end position="287"/>
    </location>
</feature>
<accession>A0A917ETX6</accession>
<dbReference type="Gene3D" id="3.40.50.1110">
    <property type="entry name" value="SGNH hydrolase"/>
    <property type="match status" value="1"/>
</dbReference>
<feature type="transmembrane region" description="Helical" evidence="8">
    <location>
        <begin position="21"/>
        <end position="39"/>
    </location>
</feature>
<keyword evidence="7 11" id="KW-0012">Acyltransferase</keyword>
<feature type="transmembrane region" description="Helical" evidence="8">
    <location>
        <begin position="45"/>
        <end position="64"/>
    </location>
</feature>
<dbReference type="InterPro" id="IPR002656">
    <property type="entry name" value="Acyl_transf_3_dom"/>
</dbReference>
<dbReference type="InterPro" id="IPR050879">
    <property type="entry name" value="Acyltransferase_3"/>
</dbReference>
<evidence type="ECO:0000256" key="8">
    <source>
        <dbReference type="SAM" id="Phobius"/>
    </source>
</evidence>
<dbReference type="PANTHER" id="PTHR23028:SF53">
    <property type="entry name" value="ACYL_TRANSF_3 DOMAIN-CONTAINING PROTEIN"/>
    <property type="match status" value="1"/>
</dbReference>
<proteinExistence type="predicted"/>
<organism evidence="11 12">
    <name type="scientific">Subtercola lobariae</name>
    <dbReference type="NCBI Taxonomy" id="1588641"/>
    <lineage>
        <taxon>Bacteria</taxon>
        <taxon>Bacillati</taxon>
        <taxon>Actinomycetota</taxon>
        <taxon>Actinomycetes</taxon>
        <taxon>Micrococcales</taxon>
        <taxon>Microbacteriaceae</taxon>
        <taxon>Subtercola</taxon>
    </lineage>
</organism>
<evidence type="ECO:0000256" key="7">
    <source>
        <dbReference type="ARBA" id="ARBA00023315"/>
    </source>
</evidence>
<keyword evidence="12" id="KW-1185">Reference proteome</keyword>
<keyword evidence="6 8" id="KW-0472">Membrane</keyword>
<dbReference type="Pfam" id="PF19040">
    <property type="entry name" value="SGNH"/>
    <property type="match status" value="1"/>
</dbReference>
<name>A0A917ETX6_9MICO</name>
<dbReference type="GO" id="GO:0009103">
    <property type="term" value="P:lipopolysaccharide biosynthetic process"/>
    <property type="evidence" value="ECO:0007669"/>
    <property type="project" value="TreeGrafter"/>
</dbReference>
<sequence>MASTVLSKPATRQLFRFDIQGLRAIAILLVVIDHMNVVVFSGGFIGVDVFFVISGFLITSHLLSQLRQTGTIRFADFYARRMRRILPASFFVLIVTTVASFIFMPPLVRSSIVQGAIATALYVPNMLLAALGTDYQAETAPSPFQHYWSLGVEEQFYLFWPIILFVLWRVLRNSRRGLAIAVALLALISFILCIVILGRSQPYAFFSLPTRAWEFAIGGLVGIASSTGRVFGKNSAIAAALGWAGIAVLVVTGLVFTDTTLYPGFPSLLPVLSTALVIFVGTNTQSFGPEAGLRWRPLQYIGKISYSLYLWHFPLLVIPQAAVGLDHPLPVWVKVVLMVVAVGLADLTYRFIEEPFRKNKRITSIRPSRTLLAGLAASVLVVGLTAAAAIPLSNFPTSSGQVAASGPLTVPPVATGFVPSNMQPTLEGAPTSTSEIHRDGCHIDSNDGTKVNDCEFGDLSSATTVVLFGDSHAAHWFPAVDAWAEGAGVRLLAYTKVGCPGIDVSVTSRNAPYMACDTWRDGVMKQLDSVQPALVILSYSREDPLTSASDPELVWSQGLAQTRAQLPATTKIMVVSDTPEFNESAPDCLSANLTDALACSAPRVEALDSTWAAAQKATVEQLGGSYLDLSDYFCTPTECDPVIGNTLVYRDTSHITEVWSAKFGGVFGEEAEKILH</sequence>
<feature type="transmembrane region" description="Helical" evidence="8">
    <location>
        <begin position="85"/>
        <end position="104"/>
    </location>
</feature>
<feature type="domain" description="Acyltransferase 3" evidence="9">
    <location>
        <begin position="18"/>
        <end position="349"/>
    </location>
</feature>
<dbReference type="Pfam" id="PF01757">
    <property type="entry name" value="Acyl_transf_3"/>
    <property type="match status" value="1"/>
</dbReference>
<gene>
    <name evidence="11" type="ORF">GCM10011399_03560</name>
</gene>
<dbReference type="Proteomes" id="UP000598775">
    <property type="component" value="Unassembled WGS sequence"/>
</dbReference>
<dbReference type="GO" id="GO:0005886">
    <property type="term" value="C:plasma membrane"/>
    <property type="evidence" value="ECO:0007669"/>
    <property type="project" value="UniProtKB-SubCell"/>
</dbReference>
<feature type="transmembrane region" description="Helical" evidence="8">
    <location>
        <begin position="178"/>
        <end position="197"/>
    </location>
</feature>
<dbReference type="InterPro" id="IPR036514">
    <property type="entry name" value="SGNH_hydro_sf"/>
</dbReference>
<evidence type="ECO:0000256" key="2">
    <source>
        <dbReference type="ARBA" id="ARBA00022475"/>
    </source>
</evidence>
<feature type="transmembrane region" description="Helical" evidence="8">
    <location>
        <begin position="308"/>
        <end position="325"/>
    </location>
</feature>
<dbReference type="InterPro" id="IPR043968">
    <property type="entry name" value="SGNH"/>
</dbReference>
<dbReference type="SUPFAM" id="SSF52266">
    <property type="entry name" value="SGNH hydrolase"/>
    <property type="match status" value="1"/>
</dbReference>
<evidence type="ECO:0000256" key="4">
    <source>
        <dbReference type="ARBA" id="ARBA00022692"/>
    </source>
</evidence>
<keyword evidence="5 8" id="KW-1133">Transmembrane helix</keyword>
<keyword evidence="4 8" id="KW-0812">Transmembrane</keyword>
<feature type="transmembrane region" description="Helical" evidence="8">
    <location>
        <begin position="203"/>
        <end position="224"/>
    </location>
</feature>
<dbReference type="AlphaFoldDB" id="A0A917ETX6"/>
<evidence type="ECO:0000256" key="6">
    <source>
        <dbReference type="ARBA" id="ARBA00023136"/>
    </source>
</evidence>
<dbReference type="RefSeq" id="WP_188672751.1">
    <property type="nucleotide sequence ID" value="NZ_BMGP01000001.1"/>
</dbReference>
<keyword evidence="2" id="KW-1003">Cell membrane</keyword>
<comment type="caution">
    <text evidence="11">The sequence shown here is derived from an EMBL/GenBank/DDBJ whole genome shotgun (WGS) entry which is preliminary data.</text>
</comment>
<evidence type="ECO:0000259" key="9">
    <source>
        <dbReference type="Pfam" id="PF01757"/>
    </source>
</evidence>
<feature type="transmembrane region" description="Helical" evidence="8">
    <location>
        <begin position="331"/>
        <end position="349"/>
    </location>
</feature>
<evidence type="ECO:0000313" key="11">
    <source>
        <dbReference type="EMBL" id="GGF12948.1"/>
    </source>
</evidence>
<dbReference type="EMBL" id="BMGP01000001">
    <property type="protein sequence ID" value="GGF12948.1"/>
    <property type="molecule type" value="Genomic_DNA"/>
</dbReference>
<feature type="transmembrane region" description="Helical" evidence="8">
    <location>
        <begin position="155"/>
        <end position="171"/>
    </location>
</feature>
<protein>
    <submittedName>
        <fullName evidence="11">Acyltransferase</fullName>
    </submittedName>
</protein>
<evidence type="ECO:0000259" key="10">
    <source>
        <dbReference type="Pfam" id="PF19040"/>
    </source>
</evidence>
<feature type="transmembrane region" description="Helical" evidence="8">
    <location>
        <begin position="370"/>
        <end position="392"/>
    </location>
</feature>
<keyword evidence="3" id="KW-0808">Transferase</keyword>
<feature type="domain" description="SGNH" evidence="10">
    <location>
        <begin position="441"/>
        <end position="666"/>
    </location>
</feature>
<dbReference type="GO" id="GO:0016747">
    <property type="term" value="F:acyltransferase activity, transferring groups other than amino-acyl groups"/>
    <property type="evidence" value="ECO:0007669"/>
    <property type="project" value="InterPro"/>
</dbReference>
<evidence type="ECO:0000256" key="3">
    <source>
        <dbReference type="ARBA" id="ARBA00022679"/>
    </source>
</evidence>
<evidence type="ECO:0000313" key="12">
    <source>
        <dbReference type="Proteomes" id="UP000598775"/>
    </source>
</evidence>
<dbReference type="PANTHER" id="PTHR23028">
    <property type="entry name" value="ACETYLTRANSFERASE"/>
    <property type="match status" value="1"/>
</dbReference>
<evidence type="ECO:0000256" key="1">
    <source>
        <dbReference type="ARBA" id="ARBA00004651"/>
    </source>
</evidence>
<reference evidence="11 12" key="1">
    <citation type="journal article" date="2014" name="Int. J. Syst. Evol. Microbiol.">
        <title>Complete genome sequence of Corynebacterium casei LMG S-19264T (=DSM 44701T), isolated from a smear-ripened cheese.</title>
        <authorList>
            <consortium name="US DOE Joint Genome Institute (JGI-PGF)"/>
            <person name="Walter F."/>
            <person name="Albersmeier A."/>
            <person name="Kalinowski J."/>
            <person name="Ruckert C."/>
        </authorList>
    </citation>
    <scope>NUCLEOTIDE SEQUENCE [LARGE SCALE GENOMIC DNA]</scope>
    <source>
        <strain evidence="11 12">CGMCC 1.12976</strain>
    </source>
</reference>
<comment type="subcellular location">
    <subcellularLocation>
        <location evidence="1">Cell membrane</location>
        <topology evidence="1">Multi-pass membrane protein</topology>
    </subcellularLocation>
</comment>
<evidence type="ECO:0000256" key="5">
    <source>
        <dbReference type="ARBA" id="ARBA00022989"/>
    </source>
</evidence>
<feature type="transmembrane region" description="Helical" evidence="8">
    <location>
        <begin position="236"/>
        <end position="256"/>
    </location>
</feature>